<evidence type="ECO:0000313" key="3">
    <source>
        <dbReference type="Proteomes" id="UP001392437"/>
    </source>
</evidence>
<dbReference type="AlphaFoldDB" id="A0AAW0R1L6"/>
<gene>
    <name evidence="2" type="ORF">PG999_005274</name>
</gene>
<dbReference type="Proteomes" id="UP001392437">
    <property type="component" value="Unassembled WGS sequence"/>
</dbReference>
<sequence>MPYPVDFHTARKQPGADESAGSNSQSQWCNVPAFSFDSGNETTSNESNRDSSTADQSSTDDQPPLPPSPEVTTDPKSVRTPAERERELVQALVAAHRSLTRISQYVLKLEARAGIATKEDVRQTLDATLENIAYSSQASLAGADPTRDGRLGPDVARLGDQVWARVYLADQSLTRTSRQNRTDDGRSGPIRLRGESHTKAWLDAVVASNALMDEATVFYTVRDLAAARPLGLWIAYLRDTLTQVGGEGGGPPREDRVVAIAWAFLDRAIRPPRRPSRSTSVAQFVAEWEKLWKSGAFDAALKEPDSQRDSDAQILKSLKGIWSARVRPL</sequence>
<proteinExistence type="predicted"/>
<dbReference type="EMBL" id="JAQQWP010000004">
    <property type="protein sequence ID" value="KAK8121154.1"/>
    <property type="molecule type" value="Genomic_DNA"/>
</dbReference>
<feature type="compositionally biased region" description="Polar residues" evidence="1">
    <location>
        <begin position="20"/>
        <end position="29"/>
    </location>
</feature>
<feature type="region of interest" description="Disordered" evidence="1">
    <location>
        <begin position="1"/>
        <end position="84"/>
    </location>
</feature>
<accession>A0AAW0R1L6</accession>
<organism evidence="2 3">
    <name type="scientific">Apiospora kogelbergensis</name>
    <dbReference type="NCBI Taxonomy" id="1337665"/>
    <lineage>
        <taxon>Eukaryota</taxon>
        <taxon>Fungi</taxon>
        <taxon>Dikarya</taxon>
        <taxon>Ascomycota</taxon>
        <taxon>Pezizomycotina</taxon>
        <taxon>Sordariomycetes</taxon>
        <taxon>Xylariomycetidae</taxon>
        <taxon>Amphisphaeriales</taxon>
        <taxon>Apiosporaceae</taxon>
        <taxon>Apiospora</taxon>
    </lineage>
</organism>
<evidence type="ECO:0000313" key="2">
    <source>
        <dbReference type="EMBL" id="KAK8121154.1"/>
    </source>
</evidence>
<protein>
    <submittedName>
        <fullName evidence="2">Uncharacterized protein</fullName>
    </submittedName>
</protein>
<feature type="compositionally biased region" description="Polar residues" evidence="1">
    <location>
        <begin position="37"/>
        <end position="46"/>
    </location>
</feature>
<feature type="compositionally biased region" description="Low complexity" evidence="1">
    <location>
        <begin position="50"/>
        <end position="62"/>
    </location>
</feature>
<evidence type="ECO:0000256" key="1">
    <source>
        <dbReference type="SAM" id="MobiDB-lite"/>
    </source>
</evidence>
<keyword evidence="3" id="KW-1185">Reference proteome</keyword>
<reference evidence="2 3" key="1">
    <citation type="submission" date="2023-01" db="EMBL/GenBank/DDBJ databases">
        <title>Analysis of 21 Apiospora genomes using comparative genomics revels a genus with tremendous synthesis potential of carbohydrate active enzymes and secondary metabolites.</title>
        <authorList>
            <person name="Sorensen T."/>
        </authorList>
    </citation>
    <scope>NUCLEOTIDE SEQUENCE [LARGE SCALE GENOMIC DNA]</scope>
    <source>
        <strain evidence="2 3">CBS 117206</strain>
    </source>
</reference>
<name>A0AAW0R1L6_9PEZI</name>
<comment type="caution">
    <text evidence="2">The sequence shown here is derived from an EMBL/GenBank/DDBJ whole genome shotgun (WGS) entry which is preliminary data.</text>
</comment>